<feature type="domain" description="PTS EIIC type-1" evidence="18">
    <location>
        <begin position="3"/>
        <end position="387"/>
    </location>
</feature>
<feature type="domain" description="PTS EIIB type-1" evidence="17">
    <location>
        <begin position="398"/>
        <end position="479"/>
    </location>
</feature>
<feature type="transmembrane region" description="Helical" evidence="16">
    <location>
        <begin position="12"/>
        <end position="34"/>
    </location>
</feature>
<dbReference type="InterPro" id="IPR013013">
    <property type="entry name" value="PTS_EIIC_1"/>
</dbReference>
<evidence type="ECO:0000256" key="16">
    <source>
        <dbReference type="SAM" id="Phobius"/>
    </source>
</evidence>
<evidence type="ECO:0000256" key="2">
    <source>
        <dbReference type="ARBA" id="ARBA00011910"/>
    </source>
</evidence>
<keyword evidence="4" id="KW-0813">Transport</keyword>
<keyword evidence="20" id="KW-1185">Reference proteome</keyword>
<evidence type="ECO:0000256" key="5">
    <source>
        <dbReference type="ARBA" id="ARBA00022475"/>
    </source>
</evidence>
<evidence type="ECO:0000313" key="19">
    <source>
        <dbReference type="EMBL" id="KEQ13522.1"/>
    </source>
</evidence>
<evidence type="ECO:0000256" key="4">
    <source>
        <dbReference type="ARBA" id="ARBA00022448"/>
    </source>
</evidence>
<proteinExistence type="predicted"/>
<dbReference type="FunFam" id="3.30.1360.60:FF:000001">
    <property type="entry name" value="PTS system glucose-specific IIBC component PtsG"/>
    <property type="match status" value="1"/>
</dbReference>
<dbReference type="RefSeq" id="WP_034876441.1">
    <property type="nucleotide sequence ID" value="NZ_JOKG01000003.1"/>
</dbReference>
<dbReference type="NCBIfam" id="TIGR00826">
    <property type="entry name" value="EIIB_glc"/>
    <property type="match status" value="1"/>
</dbReference>
<evidence type="ECO:0000259" key="17">
    <source>
        <dbReference type="PROSITE" id="PS51098"/>
    </source>
</evidence>
<feature type="transmembrane region" description="Helical" evidence="16">
    <location>
        <begin position="301"/>
        <end position="325"/>
    </location>
</feature>
<dbReference type="GO" id="GO:0005886">
    <property type="term" value="C:plasma membrane"/>
    <property type="evidence" value="ECO:0007669"/>
    <property type="project" value="UniProtKB-SubCell"/>
</dbReference>
<organism evidence="19 20">
    <name type="scientific">Endozoicomonas montiporae</name>
    <dbReference type="NCBI Taxonomy" id="1027273"/>
    <lineage>
        <taxon>Bacteria</taxon>
        <taxon>Pseudomonadati</taxon>
        <taxon>Pseudomonadota</taxon>
        <taxon>Gammaproteobacteria</taxon>
        <taxon>Oceanospirillales</taxon>
        <taxon>Endozoicomonadaceae</taxon>
        <taxon>Endozoicomonas</taxon>
    </lineage>
</organism>
<dbReference type="SUPFAM" id="SSF55604">
    <property type="entry name" value="Glucose permease domain IIB"/>
    <property type="match status" value="1"/>
</dbReference>
<evidence type="ECO:0000256" key="3">
    <source>
        <dbReference type="ARBA" id="ARBA00021468"/>
    </source>
</evidence>
<keyword evidence="9 16" id="KW-0812">Transmembrane</keyword>
<evidence type="ECO:0000256" key="10">
    <source>
        <dbReference type="ARBA" id="ARBA00022777"/>
    </source>
</evidence>
<evidence type="ECO:0000256" key="8">
    <source>
        <dbReference type="ARBA" id="ARBA00022683"/>
    </source>
</evidence>
<dbReference type="NCBIfam" id="TIGR02002">
    <property type="entry name" value="PTS-II-BC-glcB"/>
    <property type="match status" value="1"/>
</dbReference>
<keyword evidence="5" id="KW-1003">Cell membrane</keyword>
<dbReference type="Proteomes" id="UP000028006">
    <property type="component" value="Unassembled WGS sequence"/>
</dbReference>
<dbReference type="NCBIfam" id="NF008301">
    <property type="entry name" value="PRK11089.1"/>
    <property type="match status" value="1"/>
</dbReference>
<evidence type="ECO:0000256" key="15">
    <source>
        <dbReference type="PROSITE-ProRule" id="PRU00421"/>
    </source>
</evidence>
<keyword evidence="7" id="KW-0808">Transferase</keyword>
<dbReference type="PANTHER" id="PTHR30009:SF20">
    <property type="entry name" value="PTS SYSTEM GLUCOSE-SPECIFIC EIICB COMPONENT-RELATED"/>
    <property type="match status" value="1"/>
</dbReference>
<dbReference type="CDD" id="cd00212">
    <property type="entry name" value="PTS_IIB_glc"/>
    <property type="match status" value="1"/>
</dbReference>
<evidence type="ECO:0000256" key="14">
    <source>
        <dbReference type="ARBA" id="ARBA00047336"/>
    </source>
</evidence>
<dbReference type="InterPro" id="IPR036878">
    <property type="entry name" value="Glu_permease_IIB"/>
</dbReference>
<dbReference type="InterPro" id="IPR011299">
    <property type="entry name" value="PTS_IIBC_glc"/>
</dbReference>
<dbReference type="AlphaFoldDB" id="A0A081N4Z9"/>
<dbReference type="GO" id="GO:0090564">
    <property type="term" value="F:protein-phosphocysteine-glucose phosphotransferase system transporter activity"/>
    <property type="evidence" value="ECO:0007669"/>
    <property type="project" value="TreeGrafter"/>
</dbReference>
<dbReference type="InterPro" id="IPR018113">
    <property type="entry name" value="PTrfase_EIIB_Cys"/>
</dbReference>
<dbReference type="GO" id="GO:1904659">
    <property type="term" value="P:D-glucose transmembrane transport"/>
    <property type="evidence" value="ECO:0007669"/>
    <property type="project" value="InterPro"/>
</dbReference>
<comment type="subcellular location">
    <subcellularLocation>
        <location evidence="1">Cell membrane</location>
        <topology evidence="1">Multi-pass membrane protein</topology>
    </subcellularLocation>
</comment>
<dbReference type="InterPro" id="IPR001996">
    <property type="entry name" value="PTS_IIB_1"/>
</dbReference>
<evidence type="ECO:0000256" key="1">
    <source>
        <dbReference type="ARBA" id="ARBA00004651"/>
    </source>
</evidence>
<dbReference type="Pfam" id="PF00367">
    <property type="entry name" value="PTS_EIIB"/>
    <property type="match status" value="1"/>
</dbReference>
<dbReference type="Gene3D" id="3.30.1360.60">
    <property type="entry name" value="Glucose permease domain IIB"/>
    <property type="match status" value="1"/>
</dbReference>
<keyword evidence="12 16" id="KW-0472">Membrane</keyword>
<dbReference type="Pfam" id="PF02378">
    <property type="entry name" value="PTS_EIIC"/>
    <property type="match status" value="1"/>
</dbReference>
<dbReference type="eggNOG" id="COG1263">
    <property type="taxonomic scope" value="Bacteria"/>
</dbReference>
<dbReference type="eggNOG" id="COG1264">
    <property type="taxonomic scope" value="Bacteria"/>
</dbReference>
<dbReference type="GO" id="GO:0016301">
    <property type="term" value="F:kinase activity"/>
    <property type="evidence" value="ECO:0007669"/>
    <property type="project" value="UniProtKB-KW"/>
</dbReference>
<comment type="caution">
    <text evidence="19">The sequence shown here is derived from an EMBL/GenBank/DDBJ whole genome shotgun (WGS) entry which is preliminary data.</text>
</comment>
<evidence type="ECO:0000256" key="13">
    <source>
        <dbReference type="ARBA" id="ARBA00032303"/>
    </source>
</evidence>
<feature type="transmembrane region" description="Helical" evidence="16">
    <location>
        <begin position="151"/>
        <end position="171"/>
    </location>
</feature>
<reference evidence="19 20" key="1">
    <citation type="submission" date="2014-06" db="EMBL/GenBank/DDBJ databases">
        <title>Whole Genome Sequences of Three Symbiotic Endozoicomonas Bacteria.</title>
        <authorList>
            <person name="Neave M.J."/>
            <person name="Apprill A."/>
            <person name="Voolstra C.R."/>
        </authorList>
    </citation>
    <scope>NUCLEOTIDE SEQUENCE [LARGE SCALE GENOMIC DNA]</scope>
    <source>
        <strain evidence="19 20">LMG 24815</strain>
    </source>
</reference>
<feature type="active site" description="Phosphocysteine intermediate; for EIIB activity" evidence="15">
    <location>
        <position position="420"/>
    </location>
</feature>
<dbReference type="PANTHER" id="PTHR30009">
    <property type="entry name" value="CYTOCHROME C-TYPE SYNTHESIS PROTEIN AND PTS TRANSMEMBRANE COMPONENT"/>
    <property type="match status" value="1"/>
</dbReference>
<gene>
    <name evidence="19" type="ORF">GZ77_14405</name>
</gene>
<keyword evidence="10" id="KW-0418">Kinase</keyword>
<name>A0A081N4Z9_9GAMM</name>
<protein>
    <recommendedName>
        <fullName evidence="3">PTS system glucose-specific EIICB component</fullName>
        <ecNumber evidence="2">2.7.1.199</ecNumber>
    </recommendedName>
    <alternativeName>
        <fullName evidence="13">EIICB-Glc</fullName>
    </alternativeName>
</protein>
<evidence type="ECO:0000259" key="18">
    <source>
        <dbReference type="PROSITE" id="PS51103"/>
    </source>
</evidence>
<keyword evidence="6" id="KW-0762">Sugar transport</keyword>
<dbReference type="GO" id="GO:0008982">
    <property type="term" value="F:protein-N(PI)-phosphohistidine-sugar phosphotransferase activity"/>
    <property type="evidence" value="ECO:0007669"/>
    <property type="project" value="InterPro"/>
</dbReference>
<evidence type="ECO:0000256" key="6">
    <source>
        <dbReference type="ARBA" id="ARBA00022597"/>
    </source>
</evidence>
<accession>A0A081N4Z9</accession>
<feature type="transmembrane region" description="Helical" evidence="16">
    <location>
        <begin position="246"/>
        <end position="267"/>
    </location>
</feature>
<evidence type="ECO:0000256" key="7">
    <source>
        <dbReference type="ARBA" id="ARBA00022679"/>
    </source>
</evidence>
<dbReference type="GO" id="GO:0055056">
    <property type="term" value="F:D-glucose transmembrane transporter activity"/>
    <property type="evidence" value="ECO:0007669"/>
    <property type="project" value="InterPro"/>
</dbReference>
<keyword evidence="8" id="KW-0598">Phosphotransferase system</keyword>
<evidence type="ECO:0000256" key="9">
    <source>
        <dbReference type="ARBA" id="ARBA00022692"/>
    </source>
</evidence>
<dbReference type="PROSITE" id="PS51098">
    <property type="entry name" value="PTS_EIIB_TYPE_1"/>
    <property type="match status" value="1"/>
</dbReference>
<feature type="transmembrane region" description="Helical" evidence="16">
    <location>
        <begin position="79"/>
        <end position="101"/>
    </location>
</feature>
<feature type="transmembrane region" description="Helical" evidence="16">
    <location>
        <begin position="107"/>
        <end position="131"/>
    </location>
</feature>
<dbReference type="PROSITE" id="PS01035">
    <property type="entry name" value="PTS_EIIB_TYPE_1_CYS"/>
    <property type="match status" value="1"/>
</dbReference>
<dbReference type="EC" id="2.7.1.199" evidence="2"/>
<dbReference type="GO" id="GO:0009401">
    <property type="term" value="P:phosphoenolpyruvate-dependent sugar phosphotransferase system"/>
    <property type="evidence" value="ECO:0007669"/>
    <property type="project" value="UniProtKB-KW"/>
</dbReference>
<dbReference type="InterPro" id="IPR050429">
    <property type="entry name" value="PTS_Glucose_EIICBA"/>
</dbReference>
<evidence type="ECO:0000313" key="20">
    <source>
        <dbReference type="Proteomes" id="UP000028006"/>
    </source>
</evidence>
<feature type="transmembrane region" description="Helical" evidence="16">
    <location>
        <begin position="355"/>
        <end position="375"/>
    </location>
</feature>
<dbReference type="PROSITE" id="PS51103">
    <property type="entry name" value="PTS_EIIC_TYPE_1"/>
    <property type="match status" value="1"/>
</dbReference>
<dbReference type="InterPro" id="IPR003352">
    <property type="entry name" value="PTS_EIIC"/>
</dbReference>
<feature type="transmembrane region" description="Helical" evidence="16">
    <location>
        <begin position="279"/>
        <end position="295"/>
    </location>
</feature>
<evidence type="ECO:0000256" key="12">
    <source>
        <dbReference type="ARBA" id="ARBA00023136"/>
    </source>
</evidence>
<feature type="transmembrane region" description="Helical" evidence="16">
    <location>
        <begin position="54"/>
        <end position="72"/>
    </location>
</feature>
<keyword evidence="11 16" id="KW-1133">Transmembrane helix</keyword>
<feature type="transmembrane region" description="Helical" evidence="16">
    <location>
        <begin position="332"/>
        <end position="349"/>
    </location>
</feature>
<comment type="catalytic activity">
    <reaction evidence="14">
        <text>N(pros)-phospho-L-histidyl-[protein] + D-glucose(out) = D-glucose 6-phosphate(in) + L-histidyl-[protein]</text>
        <dbReference type="Rhea" id="RHEA:33367"/>
        <dbReference type="Rhea" id="RHEA-COMP:9745"/>
        <dbReference type="Rhea" id="RHEA-COMP:9746"/>
        <dbReference type="ChEBI" id="CHEBI:4167"/>
        <dbReference type="ChEBI" id="CHEBI:29979"/>
        <dbReference type="ChEBI" id="CHEBI:61548"/>
        <dbReference type="ChEBI" id="CHEBI:64837"/>
        <dbReference type="EC" id="2.7.1.199"/>
    </reaction>
</comment>
<sequence length="483" mass="51159">MLQNAFGVLQKIGRALMLPVAILPVAGILLGIGAADFSFLPSLLSQVMEQAGGAVFGNLPLLFAIGAVLGLTDNDGVSTLAAIVGYVVMLATMGLVAGLMGVETKSIMGITSIDTGVFGGILSGALAAFMFNRFYKIQLPEYLGFFAGKRFVPIVTAFGAIALGAIMAFVWPPIGRAIDTFGFYAAEGNPVAMGFVYGFIERLLIPFGIHHVWNVPFQMEMGQFINEAGQVFNGDIPRFFAGDPTAGFLAGGFLFKMFGLPAAAIAMWHSAKTKQQKRVGGIMISAALTSMLTGITEPIEFSFMFLAPALYVIHAVLAGFAFVITNFLEIKMGASFSHGFIDFALFAGIGTKSFWLIPLGLVYAALYYSVFRFVIARFNLKTPGREDESAGGKVEVGPELAGKLIEAFGGNANIKSIDACITRLRVAVVDVKNVDQAAIKALGARGVMVVGNNMQAIFGPQSENIKTEMNELNKSGGMAPATA</sequence>
<evidence type="ECO:0000256" key="11">
    <source>
        <dbReference type="ARBA" id="ARBA00022989"/>
    </source>
</evidence>
<dbReference type="EMBL" id="JOKG01000003">
    <property type="protein sequence ID" value="KEQ13522.1"/>
    <property type="molecule type" value="Genomic_DNA"/>
</dbReference>